<evidence type="ECO:0000313" key="1">
    <source>
        <dbReference type="EMBL" id="OQX10484.1"/>
    </source>
</evidence>
<protein>
    <recommendedName>
        <fullName evidence="3">Hint domain-containing protein</fullName>
    </recommendedName>
</protein>
<organism evidence="1 2">
    <name type="scientific">Thiothrix lacustris</name>
    <dbReference type="NCBI Taxonomy" id="525917"/>
    <lineage>
        <taxon>Bacteria</taxon>
        <taxon>Pseudomonadati</taxon>
        <taxon>Pseudomonadota</taxon>
        <taxon>Gammaproteobacteria</taxon>
        <taxon>Thiotrichales</taxon>
        <taxon>Thiotrichaceae</taxon>
        <taxon>Thiothrix</taxon>
    </lineage>
</organism>
<comment type="caution">
    <text evidence="1">The sequence shown here is derived from an EMBL/GenBank/DDBJ whole genome shotgun (WGS) entry which is preliminary data.</text>
</comment>
<evidence type="ECO:0000313" key="2">
    <source>
        <dbReference type="Proteomes" id="UP000192491"/>
    </source>
</evidence>
<dbReference type="EMBL" id="MTEJ01000111">
    <property type="protein sequence ID" value="OQX10484.1"/>
    <property type="molecule type" value="Genomic_DNA"/>
</dbReference>
<sequence>MFQGEILSTTGWKKPELGDTIAALDPSTNRLVWKTITSHGIAESPLINVRNERLNYTISPDHSLLLRHRPHQTRFHEYAATDIADALARISKERLGQVRWSHTTSAVPLARHSAHGLRFHKHHQAAAVLAHWGRLDSCVVDIIPSHPDFFQMGCFDAAQALAEVSMWWRDTTKTLRTWVIESKYVDHLQAVFLMNNIYSVVKGNRITARLGTHRNCTPLAPVLSSRTALTPRIGLAHSIDVKHPFVRNEGMVCAL</sequence>
<evidence type="ECO:0008006" key="3">
    <source>
        <dbReference type="Google" id="ProtNLM"/>
    </source>
</evidence>
<proteinExistence type="predicted"/>
<dbReference type="AlphaFoldDB" id="A0A1Y1QPP5"/>
<reference evidence="1 2" key="1">
    <citation type="submission" date="2017-01" db="EMBL/GenBank/DDBJ databases">
        <title>Novel large sulfur bacteria in the metagenomes of groundwater-fed chemosynthetic microbial mats in the Lake Huron basin.</title>
        <authorList>
            <person name="Sharrar A.M."/>
            <person name="Flood B.E."/>
            <person name="Bailey J.V."/>
            <person name="Jones D.S."/>
            <person name="Biddanda B."/>
            <person name="Ruberg S.A."/>
            <person name="Marcus D.N."/>
            <person name="Dick G.J."/>
        </authorList>
    </citation>
    <scope>NUCLEOTIDE SEQUENCE [LARGE SCALE GENOMIC DNA]</scope>
    <source>
        <strain evidence="1">A8</strain>
    </source>
</reference>
<gene>
    <name evidence="1" type="ORF">BWK73_20055</name>
</gene>
<dbReference type="Proteomes" id="UP000192491">
    <property type="component" value="Unassembled WGS sequence"/>
</dbReference>
<accession>A0A1Y1QPP5</accession>
<name>A0A1Y1QPP5_9GAMM</name>